<evidence type="ECO:0000313" key="6">
    <source>
        <dbReference type="Proteomes" id="UP000029492"/>
    </source>
</evidence>
<gene>
    <name evidence="5" type="ORF">MOC_5666</name>
</gene>
<dbReference type="AlphaFoldDB" id="A0A089NZP1"/>
<evidence type="ECO:0000256" key="2">
    <source>
        <dbReference type="ARBA" id="ARBA00022670"/>
    </source>
</evidence>
<dbReference type="NCBIfam" id="TIGR01543">
    <property type="entry name" value="proheadase_HK97"/>
    <property type="match status" value="1"/>
</dbReference>
<dbReference type="InterPro" id="IPR054613">
    <property type="entry name" value="Peptidase_S78_dom"/>
</dbReference>
<dbReference type="STRING" id="693986.MOC_5666"/>
<keyword evidence="1" id="KW-1188">Viral release from host cell</keyword>
<dbReference type="Pfam" id="PF04586">
    <property type="entry name" value="Peptidase_S78"/>
    <property type="match status" value="1"/>
</dbReference>
<organism evidence="5 6">
    <name type="scientific">Methylobacterium oryzae CBMB20</name>
    <dbReference type="NCBI Taxonomy" id="693986"/>
    <lineage>
        <taxon>Bacteria</taxon>
        <taxon>Pseudomonadati</taxon>
        <taxon>Pseudomonadota</taxon>
        <taxon>Alphaproteobacteria</taxon>
        <taxon>Hyphomicrobiales</taxon>
        <taxon>Methylobacteriaceae</taxon>
        <taxon>Methylobacterium</taxon>
    </lineage>
</organism>
<reference evidence="5 6" key="1">
    <citation type="journal article" date="2014" name="PLoS ONE">
        <title>Genome Information of Methylobacterium oryzae, a Plant-Probiotic Methylotroph in the Phyllosphere.</title>
        <authorList>
            <person name="Kwak M.J."/>
            <person name="Jeong H."/>
            <person name="Madhaiyan M."/>
            <person name="Lee Y."/>
            <person name="Sa T.M."/>
            <person name="Oh T.K."/>
            <person name="Kim J.F."/>
        </authorList>
    </citation>
    <scope>NUCLEOTIDE SEQUENCE [LARGE SCALE GENOMIC DNA]</scope>
    <source>
        <strain evidence="5 6">CBMB20</strain>
    </source>
</reference>
<dbReference type="GO" id="GO:0006508">
    <property type="term" value="P:proteolysis"/>
    <property type="evidence" value="ECO:0007669"/>
    <property type="project" value="UniProtKB-KW"/>
</dbReference>
<evidence type="ECO:0000259" key="4">
    <source>
        <dbReference type="Pfam" id="PF04586"/>
    </source>
</evidence>
<dbReference type="eggNOG" id="COG3740">
    <property type="taxonomic scope" value="Bacteria"/>
</dbReference>
<dbReference type="Proteomes" id="UP000029492">
    <property type="component" value="Chromosome"/>
</dbReference>
<dbReference type="RefSeq" id="WP_043760111.1">
    <property type="nucleotide sequence ID" value="NZ_CP003811.1"/>
</dbReference>
<keyword evidence="2 5" id="KW-0645">Protease</keyword>
<dbReference type="EMBL" id="CP003811">
    <property type="protein sequence ID" value="AIQ93421.1"/>
    <property type="molecule type" value="Genomic_DNA"/>
</dbReference>
<proteinExistence type="predicted"/>
<evidence type="ECO:0000313" key="5">
    <source>
        <dbReference type="EMBL" id="AIQ93421.1"/>
    </source>
</evidence>
<dbReference type="GO" id="GO:0008233">
    <property type="term" value="F:peptidase activity"/>
    <property type="evidence" value="ECO:0007669"/>
    <property type="project" value="UniProtKB-KW"/>
</dbReference>
<dbReference type="EC" id="3.4.-.-" evidence="5"/>
<keyword evidence="6" id="KW-1185">Reference proteome</keyword>
<name>A0A089NZP1_9HYPH</name>
<keyword evidence="3 5" id="KW-0378">Hydrolase</keyword>
<evidence type="ECO:0000256" key="1">
    <source>
        <dbReference type="ARBA" id="ARBA00022612"/>
    </source>
</evidence>
<dbReference type="InterPro" id="IPR006433">
    <property type="entry name" value="Prohead_protease"/>
</dbReference>
<dbReference type="HOGENOM" id="CLU_073043_2_0_5"/>
<evidence type="ECO:0000256" key="3">
    <source>
        <dbReference type="ARBA" id="ARBA00022801"/>
    </source>
</evidence>
<dbReference type="KEGG" id="mor:MOC_5666"/>
<protein>
    <submittedName>
        <fullName evidence="5">HK97 family phage prohead protease</fullName>
        <ecNumber evidence="5">3.4.-.-</ecNumber>
    </submittedName>
</protein>
<dbReference type="SUPFAM" id="SSF50789">
    <property type="entry name" value="Herpes virus serine proteinase, assemblin"/>
    <property type="match status" value="1"/>
</dbReference>
<sequence length="170" mass="17993">MDGHFSGYASLFGVPDLGRDVVVPGAFAASLARRGAAGVRLLFQHDPAEPIGRWLALREDGRGLFAEGQLNLAVQRAREVDALMRGGGLDGLSIGFRTLRARKGAGGERRLQQVDLWEISLVTFPLQPGARASPSPGPDPEADAIRGLAGLIAPLRTARPAARPRLAARS</sequence>
<feature type="domain" description="Prohead serine protease" evidence="4">
    <location>
        <begin position="4"/>
        <end position="133"/>
    </location>
</feature>
<accession>A0A089NZP1</accession>